<feature type="region of interest" description="Disordered" evidence="7">
    <location>
        <begin position="245"/>
        <end position="288"/>
    </location>
</feature>
<protein>
    <recommendedName>
        <fullName evidence="2">L-gulonolactone oxidase</fullName>
        <ecNumber evidence="2">1.1.3.8</ecNumber>
    </recommendedName>
</protein>
<name>A0A0M9FUM0_LEPPY</name>
<dbReference type="InterPro" id="IPR016167">
    <property type="entry name" value="FAD-bd_PCMH_sub1"/>
</dbReference>
<evidence type="ECO:0000256" key="6">
    <source>
        <dbReference type="ARBA" id="ARBA00048083"/>
    </source>
</evidence>
<dbReference type="EMBL" id="LGTL01000021">
    <property type="protein sequence ID" value="KPA76290.1"/>
    <property type="molecule type" value="Genomic_DNA"/>
</dbReference>
<evidence type="ECO:0000256" key="7">
    <source>
        <dbReference type="SAM" id="MobiDB-lite"/>
    </source>
</evidence>
<keyword evidence="3" id="KW-0060">Ascorbate biosynthesis</keyword>
<dbReference type="PANTHER" id="PTHR43762">
    <property type="entry name" value="L-GULONOLACTONE OXIDASE"/>
    <property type="match status" value="1"/>
</dbReference>
<evidence type="ECO:0000313" key="10">
    <source>
        <dbReference type="Proteomes" id="UP000037923"/>
    </source>
</evidence>
<dbReference type="InterPro" id="IPR010031">
    <property type="entry name" value="FAD_lactone_oxidase-like"/>
</dbReference>
<dbReference type="GO" id="GO:0071949">
    <property type="term" value="F:FAD binding"/>
    <property type="evidence" value="ECO:0007669"/>
    <property type="project" value="InterPro"/>
</dbReference>
<dbReference type="InterPro" id="IPR036318">
    <property type="entry name" value="FAD-bd_PCMH-like_sf"/>
</dbReference>
<evidence type="ECO:0000256" key="2">
    <source>
        <dbReference type="ARBA" id="ARBA00013121"/>
    </source>
</evidence>
<dbReference type="PROSITE" id="PS51387">
    <property type="entry name" value="FAD_PCMH"/>
    <property type="match status" value="1"/>
</dbReference>
<dbReference type="EMBL" id="LGTL01000021">
    <property type="protein sequence ID" value="KPA76289.1"/>
    <property type="molecule type" value="Genomic_DNA"/>
</dbReference>
<dbReference type="Gene3D" id="3.30.43.10">
    <property type="entry name" value="Uridine Diphospho-n-acetylenolpyruvylglucosamine Reductase, domain 2"/>
    <property type="match status" value="1"/>
</dbReference>
<dbReference type="InterPro" id="IPR016166">
    <property type="entry name" value="FAD-bd_PCMH"/>
</dbReference>
<dbReference type="Gene3D" id="3.30.70.2520">
    <property type="match status" value="1"/>
</dbReference>
<feature type="compositionally biased region" description="Basic and acidic residues" evidence="7">
    <location>
        <begin position="249"/>
        <end position="258"/>
    </location>
</feature>
<organism evidence="9 10">
    <name type="scientific">Leptomonas pyrrhocoris</name>
    <name type="common">Firebug parasite</name>
    <dbReference type="NCBI Taxonomy" id="157538"/>
    <lineage>
        <taxon>Eukaryota</taxon>
        <taxon>Discoba</taxon>
        <taxon>Euglenozoa</taxon>
        <taxon>Kinetoplastea</taxon>
        <taxon>Metakinetoplastina</taxon>
        <taxon>Trypanosomatida</taxon>
        <taxon>Trypanosomatidae</taxon>
        <taxon>Leishmaniinae</taxon>
        <taxon>Leptomonas</taxon>
    </lineage>
</organism>
<dbReference type="VEuPathDB" id="TriTrypDB:LpyrH10_21_1540"/>
<comment type="pathway">
    <text evidence="1">Cofactor biosynthesis; L-ascorbate biosynthesis.</text>
</comment>
<dbReference type="SUPFAM" id="SSF56176">
    <property type="entry name" value="FAD-binding/transporter-associated domain-like"/>
    <property type="match status" value="1"/>
</dbReference>
<proteinExistence type="predicted"/>
<dbReference type="OMA" id="KQWANEW"/>
<dbReference type="Gene3D" id="3.30.465.10">
    <property type="match status" value="1"/>
</dbReference>
<reference evidence="9 10" key="1">
    <citation type="submission" date="2015-07" db="EMBL/GenBank/DDBJ databases">
        <title>High-quality genome of monoxenous trypanosomatid Leptomonas pyrrhocoris.</title>
        <authorList>
            <person name="Flegontov P."/>
            <person name="Butenko A."/>
            <person name="Firsov S."/>
            <person name="Vlcek C."/>
            <person name="Logacheva M.D."/>
            <person name="Field M."/>
            <person name="Filatov D."/>
            <person name="Flegontova O."/>
            <person name="Gerasimov E."/>
            <person name="Jackson A.P."/>
            <person name="Kelly S."/>
            <person name="Opperdoes F."/>
            <person name="O'Reilly A."/>
            <person name="Votypka J."/>
            <person name="Yurchenko V."/>
            <person name="Lukes J."/>
        </authorList>
    </citation>
    <scope>NUCLEOTIDE SEQUENCE [LARGE SCALE GENOMIC DNA]</scope>
    <source>
        <strain evidence="9">H10</strain>
    </source>
</reference>
<dbReference type="RefSeq" id="XP_015654728.1">
    <property type="nucleotide sequence ID" value="XM_015806857.1"/>
</dbReference>
<keyword evidence="10" id="KW-1185">Reference proteome</keyword>
<evidence type="ECO:0000256" key="3">
    <source>
        <dbReference type="ARBA" id="ARBA00022644"/>
    </source>
</evidence>
<dbReference type="GO" id="GO:0050105">
    <property type="term" value="F:L-gulonolactone oxidase activity"/>
    <property type="evidence" value="ECO:0007669"/>
    <property type="project" value="UniProtKB-EC"/>
</dbReference>
<gene>
    <name evidence="9" type="ORF">ABB37_08018</name>
</gene>
<dbReference type="PANTHER" id="PTHR43762:SF1">
    <property type="entry name" value="D-ARABINONO-1,4-LACTONE OXIDASE"/>
    <property type="match status" value="1"/>
</dbReference>
<dbReference type="Pfam" id="PF04030">
    <property type="entry name" value="ALO"/>
    <property type="match status" value="1"/>
</dbReference>
<evidence type="ECO:0000259" key="8">
    <source>
        <dbReference type="PROSITE" id="PS51387"/>
    </source>
</evidence>
<dbReference type="OrthoDB" id="610608at2759"/>
<sequence length="533" mass="59870">MSSQWTNMAQIGVCIPAHHHYPTSAAEVQQVIAFVRACNGKCRVAGAGKSPNSSTFTNDHLLHMNRMNKIVSIDAATRLLTCEAGVLMEDVMNALDRHGLMLRCVPSYVQTTVGGCIATATHSSGITCRSLSDYVRALKVVDGRGELHTFAAEKNAKELRLAACHLGALGVVTEITLEVQPRVQWRLASNPLSMADATDAALVARKVRENEYYRWWWVPHTEGCYESCGNPDGEATDRPAAISTAMEKAAAEEKEADPPTRVTPKRPLKYEEAPVGGGLRAQHPDVSKPRIAAVDASPAAAESDNRRSSSVLDPAVATVSALTNWVTNELIRHQLVEWSLWVACRYPSLQPHINRTYQKMFYTTPAVQRGSALQCFTFDCLFRQWANEWAIDASRAVEAFQKLRAMIEREKMLLHFPVEFRFTAADDSDMSPAVGRPTCWIGVVMYRPRGQEARDTRRVYDGFNKLMEEMEGRPHWAKYYDWGHREMSAAYGSHWDRFLELRRKMDPDSLFVNEWFSHLMSPDRVNSTDFKGN</sequence>
<keyword evidence="5" id="KW-0560">Oxidoreductase</keyword>
<dbReference type="GeneID" id="26908303"/>
<dbReference type="GO" id="GO:0003885">
    <property type="term" value="F:D-arabinono-1,4-lactone oxidase activity"/>
    <property type="evidence" value="ECO:0007669"/>
    <property type="project" value="InterPro"/>
</dbReference>
<dbReference type="Pfam" id="PF01565">
    <property type="entry name" value="FAD_binding_4"/>
    <property type="match status" value="1"/>
</dbReference>
<dbReference type="Proteomes" id="UP000037923">
    <property type="component" value="Unassembled WGS sequence"/>
</dbReference>
<dbReference type="GO" id="GO:0016020">
    <property type="term" value="C:membrane"/>
    <property type="evidence" value="ECO:0007669"/>
    <property type="project" value="InterPro"/>
</dbReference>
<evidence type="ECO:0000256" key="5">
    <source>
        <dbReference type="ARBA" id="ARBA00023002"/>
    </source>
</evidence>
<feature type="domain" description="FAD-binding PCMH-type" evidence="8">
    <location>
        <begin position="12"/>
        <end position="182"/>
    </location>
</feature>
<evidence type="ECO:0000256" key="1">
    <source>
        <dbReference type="ARBA" id="ARBA00005147"/>
    </source>
</evidence>
<comment type="catalytic activity">
    <reaction evidence="6">
        <text>L-gulono-1,4-lactone + O2 = L-ascorbate + H2O2 + H(+)</text>
        <dbReference type="Rhea" id="RHEA:32363"/>
        <dbReference type="ChEBI" id="CHEBI:15378"/>
        <dbReference type="ChEBI" id="CHEBI:15379"/>
        <dbReference type="ChEBI" id="CHEBI:16240"/>
        <dbReference type="ChEBI" id="CHEBI:17587"/>
        <dbReference type="ChEBI" id="CHEBI:38290"/>
        <dbReference type="EC" id="1.1.3.8"/>
    </reaction>
</comment>
<dbReference type="GO" id="GO:0019853">
    <property type="term" value="P:L-ascorbic acid biosynthetic process"/>
    <property type="evidence" value="ECO:0007669"/>
    <property type="project" value="UniProtKB-KW"/>
</dbReference>
<dbReference type="InterPro" id="IPR007173">
    <property type="entry name" value="ALO_C"/>
</dbReference>
<dbReference type="RefSeq" id="XP_015654729.1">
    <property type="nucleotide sequence ID" value="XM_015806858.1"/>
</dbReference>
<accession>A0A0M9FUM0</accession>
<dbReference type="EC" id="1.1.3.8" evidence="2"/>
<evidence type="ECO:0000256" key="4">
    <source>
        <dbReference type="ARBA" id="ARBA00022729"/>
    </source>
</evidence>
<keyword evidence="4" id="KW-0732">Signal</keyword>
<dbReference type="FunFam" id="3.30.465.10:FF:000033">
    <property type="entry name" value="L-gulonolactone oxidase 5"/>
    <property type="match status" value="1"/>
</dbReference>
<comment type="caution">
    <text evidence="9">The sequence shown here is derived from an EMBL/GenBank/DDBJ whole genome shotgun (WGS) entry which is preliminary data.</text>
</comment>
<evidence type="ECO:0000313" key="9">
    <source>
        <dbReference type="EMBL" id="KPA76289.1"/>
    </source>
</evidence>
<dbReference type="InterPro" id="IPR006094">
    <property type="entry name" value="Oxid_FAD_bind_N"/>
</dbReference>
<dbReference type="InterPro" id="IPR016169">
    <property type="entry name" value="FAD-bd_PCMH_sub2"/>
</dbReference>
<dbReference type="AlphaFoldDB" id="A0A0M9FUM0"/>
<dbReference type="PIRSF" id="PIRSF000136">
    <property type="entry name" value="LGO_GLO"/>
    <property type="match status" value="1"/>
</dbReference>